<evidence type="ECO:0000313" key="12">
    <source>
        <dbReference type="EMBL" id="ASH96105.1"/>
    </source>
</evidence>
<evidence type="ECO:0000256" key="3">
    <source>
        <dbReference type="ARBA" id="ARBA00012944"/>
    </source>
</evidence>
<evidence type="ECO:0000256" key="7">
    <source>
        <dbReference type="ARBA" id="ARBA00023136"/>
    </source>
</evidence>
<keyword evidence="5 10" id="KW-0812">Transmembrane</keyword>
<evidence type="ECO:0000256" key="4">
    <source>
        <dbReference type="ARBA" id="ARBA00021008"/>
    </source>
</evidence>
<feature type="transmembrane region" description="Helical" evidence="10">
    <location>
        <begin position="66"/>
        <end position="85"/>
    </location>
</feature>
<dbReference type="GO" id="GO:0016020">
    <property type="term" value="C:membrane"/>
    <property type="evidence" value="ECO:0007669"/>
    <property type="project" value="UniProtKB-SubCell"/>
</dbReference>
<evidence type="ECO:0000256" key="6">
    <source>
        <dbReference type="ARBA" id="ARBA00022989"/>
    </source>
</evidence>
<feature type="transmembrane region" description="Helical" evidence="10">
    <location>
        <begin position="320"/>
        <end position="347"/>
    </location>
</feature>
<evidence type="ECO:0000256" key="8">
    <source>
        <dbReference type="ARBA" id="ARBA00031028"/>
    </source>
</evidence>
<dbReference type="PANTHER" id="PTHR22773">
    <property type="entry name" value="NADH DEHYDROGENASE"/>
    <property type="match status" value="1"/>
</dbReference>
<dbReference type="GO" id="GO:0008137">
    <property type="term" value="F:NADH dehydrogenase (ubiquinone) activity"/>
    <property type="evidence" value="ECO:0007669"/>
    <property type="project" value="UniProtKB-EC"/>
</dbReference>
<feature type="transmembrane region" description="Helical" evidence="10">
    <location>
        <begin position="438"/>
        <end position="461"/>
    </location>
</feature>
<dbReference type="EC" id="7.1.1.2" evidence="3"/>
<reference evidence="12" key="1">
    <citation type="submission" date="2017-03" db="EMBL/GenBank/DDBJ databases">
        <title>Complete Mitochondrial Genome of Arthrinium arundinis.</title>
        <authorList>
            <person name="Yuan X."/>
        </authorList>
    </citation>
    <scope>NUCLEOTIDE SEQUENCE</scope>
</reference>
<dbReference type="RefSeq" id="YP_009409399.1">
    <property type="nucleotide sequence ID" value="NC_035508.1"/>
</dbReference>
<feature type="transmembrane region" description="Helical" evidence="10">
    <location>
        <begin position="122"/>
        <end position="140"/>
    </location>
</feature>
<comment type="catalytic activity">
    <reaction evidence="9">
        <text>a ubiquinone + NADH + 5 H(+)(in) = a ubiquinol + NAD(+) + 4 H(+)(out)</text>
        <dbReference type="Rhea" id="RHEA:29091"/>
        <dbReference type="Rhea" id="RHEA-COMP:9565"/>
        <dbReference type="Rhea" id="RHEA-COMP:9566"/>
        <dbReference type="ChEBI" id="CHEBI:15378"/>
        <dbReference type="ChEBI" id="CHEBI:16389"/>
        <dbReference type="ChEBI" id="CHEBI:17976"/>
        <dbReference type="ChEBI" id="CHEBI:57540"/>
        <dbReference type="ChEBI" id="CHEBI:57945"/>
        <dbReference type="EC" id="7.1.1.2"/>
    </reaction>
</comment>
<dbReference type="AlphaFoldDB" id="A0A220IDA8"/>
<name>A0A220IDA8_9PEZI</name>
<feature type="transmembrane region" description="Helical" evidence="10">
    <location>
        <begin position="473"/>
        <end position="493"/>
    </location>
</feature>
<comment type="similarity">
    <text evidence="2">Belongs to the complex I subunit 2 family.</text>
</comment>
<keyword evidence="6 10" id="KW-1133">Transmembrane helix</keyword>
<comment type="subcellular location">
    <subcellularLocation>
        <location evidence="1">Membrane</location>
        <topology evidence="1">Multi-pass membrane protein</topology>
    </subcellularLocation>
</comment>
<dbReference type="Pfam" id="PF00361">
    <property type="entry name" value="Proton_antipo_M"/>
    <property type="match status" value="2"/>
</dbReference>
<evidence type="ECO:0000256" key="10">
    <source>
        <dbReference type="SAM" id="Phobius"/>
    </source>
</evidence>
<evidence type="ECO:0000256" key="5">
    <source>
        <dbReference type="ARBA" id="ARBA00022692"/>
    </source>
</evidence>
<gene>
    <name evidence="12" type="primary">nad2</name>
</gene>
<sequence length="580" mass="65645">MITLSILCLLFSNAVTLRRDMSILFNRIAIIAISYCFLQDLVSLSLVNKGIGLHGGLLHITNITQIFHMFVFLISMLILQLTSFFPRKVWVKEHSSLKHILMNNFVYYRTKIINKMGDHLKIIEYPLILLFVVSGAIFLMSTNDLVSIFLSIELQSYGLYLLSTIYRNSELATTGGLIYFLLGGLSSCFILLGTSLLYANSGTTNMDGLYVITSISDSIGGASSWYQPYYINFSLLIFSIGFLFKVSAAPFHFWSPERGPGKSSIILICTINLTTVDVYDAIPTIVTTFVAIIAKISIFILLLEIVYFTSNYFSETSSSLNWTFGLLMSSFLSLIIGTVVGLTQFRIKRLFAYSTISHVGFILLALSITSIESIQAFIFYLMQYSISNLNVFIILVTMGFSFYFYVTENKEHKELLDKNNSPIQLISQLRGYFYINPFLALSFAITIFSFVGVPPLVGFFAKQMVLSAALDSGYVFLSLVAILTSVIGGVYYLNVVKEIFFYKPEYKLNSILKDRKLISYIYNRDNLLVRNLEFKYNNIMMTSPISITISSITLLILLFIFMNKEWLSMGTILVQILFNN</sequence>
<geneLocation type="mitochondrion" evidence="12"/>
<organism evidence="12">
    <name type="scientific">Apiospora arundinis</name>
    <dbReference type="NCBI Taxonomy" id="335852"/>
    <lineage>
        <taxon>Eukaryota</taxon>
        <taxon>Fungi</taxon>
        <taxon>Dikarya</taxon>
        <taxon>Ascomycota</taxon>
        <taxon>Pezizomycotina</taxon>
        <taxon>Sordariomycetes</taxon>
        <taxon>Xylariomycetidae</taxon>
        <taxon>Amphisphaeriales</taxon>
        <taxon>Apiosporaceae</taxon>
        <taxon>Apiospora</taxon>
    </lineage>
</organism>
<evidence type="ECO:0000259" key="11">
    <source>
        <dbReference type="Pfam" id="PF00361"/>
    </source>
</evidence>
<accession>A0A220IDA8</accession>
<feature type="domain" description="NADH:quinone oxidoreductase/Mrp antiporter transmembrane" evidence="11">
    <location>
        <begin position="275"/>
        <end position="488"/>
    </location>
</feature>
<feature type="transmembrane region" description="Helical" evidence="10">
    <location>
        <begin position="539"/>
        <end position="561"/>
    </location>
</feature>
<feature type="domain" description="NADH:quinone oxidoreductase/Mrp antiporter transmembrane" evidence="11">
    <location>
        <begin position="143"/>
        <end position="267"/>
    </location>
</feature>
<evidence type="ECO:0000256" key="2">
    <source>
        <dbReference type="ARBA" id="ARBA00007012"/>
    </source>
</evidence>
<dbReference type="GeneID" id="33869605"/>
<keyword evidence="12" id="KW-0496">Mitochondrion</keyword>
<proteinExistence type="inferred from homology"/>
<dbReference type="InterPro" id="IPR001750">
    <property type="entry name" value="ND/Mrp_TM"/>
</dbReference>
<evidence type="ECO:0000256" key="1">
    <source>
        <dbReference type="ARBA" id="ARBA00004141"/>
    </source>
</evidence>
<feature type="transmembrane region" description="Helical" evidence="10">
    <location>
        <begin position="178"/>
        <end position="199"/>
    </location>
</feature>
<keyword evidence="7 10" id="KW-0472">Membrane</keyword>
<feature type="transmembrane region" description="Helical" evidence="10">
    <location>
        <begin position="229"/>
        <end position="253"/>
    </location>
</feature>
<protein>
    <recommendedName>
        <fullName evidence="4">NADH-ubiquinone oxidoreductase chain 2</fullName>
        <ecNumber evidence="3">7.1.1.2</ecNumber>
    </recommendedName>
    <alternativeName>
        <fullName evidence="8">NADH dehydrogenase subunit 2</fullName>
    </alternativeName>
</protein>
<feature type="transmembrane region" description="Helical" evidence="10">
    <location>
        <begin position="288"/>
        <end position="308"/>
    </location>
</feature>
<feature type="transmembrane region" description="Helical" evidence="10">
    <location>
        <begin position="389"/>
        <end position="406"/>
    </location>
</feature>
<evidence type="ECO:0000256" key="9">
    <source>
        <dbReference type="ARBA" id="ARBA00049551"/>
    </source>
</evidence>
<dbReference type="EMBL" id="KY775582">
    <property type="protein sequence ID" value="ASH96105.1"/>
    <property type="molecule type" value="Genomic_DNA"/>
</dbReference>
<feature type="transmembrane region" description="Helical" evidence="10">
    <location>
        <begin position="359"/>
        <end position="382"/>
    </location>
</feature>